<dbReference type="InterPro" id="IPR023631">
    <property type="entry name" value="Amidase_dom"/>
</dbReference>
<organism evidence="2 3">
    <name type="scientific">Nibricoccus aquaticus</name>
    <dbReference type="NCBI Taxonomy" id="2576891"/>
    <lineage>
        <taxon>Bacteria</taxon>
        <taxon>Pseudomonadati</taxon>
        <taxon>Verrucomicrobiota</taxon>
        <taxon>Opitutia</taxon>
        <taxon>Opitutales</taxon>
        <taxon>Opitutaceae</taxon>
        <taxon>Nibricoccus</taxon>
    </lineage>
</organism>
<dbReference type="Proteomes" id="UP000217265">
    <property type="component" value="Chromosome"/>
</dbReference>
<dbReference type="PANTHER" id="PTHR42678:SF34">
    <property type="entry name" value="OS04G0183300 PROTEIN"/>
    <property type="match status" value="1"/>
</dbReference>
<proteinExistence type="predicted"/>
<dbReference type="OrthoDB" id="9811471at2"/>
<gene>
    <name evidence="2" type="ORF">CMV30_12870</name>
</gene>
<dbReference type="Pfam" id="PF01425">
    <property type="entry name" value="Amidase"/>
    <property type="match status" value="1"/>
</dbReference>
<evidence type="ECO:0000313" key="2">
    <source>
        <dbReference type="EMBL" id="ATC64785.1"/>
    </source>
</evidence>
<feature type="domain" description="Amidase" evidence="1">
    <location>
        <begin position="58"/>
        <end position="507"/>
    </location>
</feature>
<dbReference type="SUPFAM" id="SSF75304">
    <property type="entry name" value="Amidase signature (AS) enzymes"/>
    <property type="match status" value="1"/>
</dbReference>
<dbReference type="AlphaFoldDB" id="A0A290Q7U2"/>
<evidence type="ECO:0000259" key="1">
    <source>
        <dbReference type="Pfam" id="PF01425"/>
    </source>
</evidence>
<dbReference type="InterPro" id="IPR036928">
    <property type="entry name" value="AS_sf"/>
</dbReference>
<protein>
    <submittedName>
        <fullName evidence="2">Amidase</fullName>
    </submittedName>
</protein>
<keyword evidence="3" id="KW-1185">Reference proteome</keyword>
<dbReference type="PANTHER" id="PTHR42678">
    <property type="entry name" value="AMIDASE"/>
    <property type="match status" value="1"/>
</dbReference>
<dbReference type="RefSeq" id="WP_096056416.1">
    <property type="nucleotide sequence ID" value="NZ_CP023344.1"/>
</dbReference>
<name>A0A290Q7U2_9BACT</name>
<dbReference type="EMBL" id="CP023344">
    <property type="protein sequence ID" value="ATC64785.1"/>
    <property type="molecule type" value="Genomic_DNA"/>
</dbReference>
<reference evidence="2 3" key="1">
    <citation type="submission" date="2017-09" db="EMBL/GenBank/DDBJ databases">
        <title>Complete genome sequence of Verrucomicrobial strain HZ-65, isolated from freshwater.</title>
        <authorList>
            <person name="Choi A."/>
        </authorList>
    </citation>
    <scope>NUCLEOTIDE SEQUENCE [LARGE SCALE GENOMIC DNA]</scope>
    <source>
        <strain evidence="2 3">HZ-65</strain>
    </source>
</reference>
<evidence type="ECO:0000313" key="3">
    <source>
        <dbReference type="Proteomes" id="UP000217265"/>
    </source>
</evidence>
<accession>A0A290Q7U2</accession>
<dbReference type="KEGG" id="vbh:CMV30_12870"/>
<dbReference type="Gene3D" id="3.90.1300.10">
    <property type="entry name" value="Amidase signature (AS) domain"/>
    <property type="match status" value="1"/>
</dbReference>
<sequence>MRPISLISSRSLRLCLLASGLCLLPQLQLRAAEFNLSTATIADIQAAMNSGALTSEKLTQLYINRIEAYDAKGPKIASVLFLNPNALAEARALDAERKTKGPRGPLHGVVVIAKDVFDTADMPTTGGFVPLKGVKPSKDAFIIKKLREAGCVILAKLNQSDWYGQPANTAASTLGGNTLNPYDLKRIPGWSSAGTGAGMAAVFGTIGLGSETGFSIRTPTSDSNLYGLSTTSGLISRDGQMWSYITGERGGPMTRSVYDLAASLDVIAGFDAFDLWTAQSLGKMPLESYVSFIDKNGLKGARVGVLKEGWDFHSPAHDPDVVAMAKKAIAVFGQNGAKVIDPVALGIDLPQYLEGNSLPSRYERIHAINHYLARQGPEYPFKNARQLLLDHGVPNVPGRPADKENIEDLPDLNRDPEYRATLAGKAALRAAVIALMDKYELDALIYPHKLSKPLPLGPRGDPERKYTANQMSPLTGLPAMIVPMGFTPDGNPVGLEILGRPWSEPTLIKIASGYEASAKDLRKLPPSTPALPGESITY</sequence>